<keyword evidence="4" id="KW-1185">Reference proteome</keyword>
<dbReference type="EMBL" id="AP029263">
    <property type="protein sequence ID" value="BFF93144.1"/>
    <property type="molecule type" value="Genomic_DNA"/>
</dbReference>
<dbReference type="Pfam" id="PF07530">
    <property type="entry name" value="PRE_C2HC"/>
    <property type="match status" value="1"/>
</dbReference>
<feature type="compositionally biased region" description="Low complexity" evidence="1">
    <location>
        <begin position="144"/>
        <end position="153"/>
    </location>
</feature>
<reference evidence="3 4" key="1">
    <citation type="submission" date="2024-02" db="EMBL/GenBank/DDBJ databases">
        <title>A chromosome-level genome assembly of Drosophila madeirensis, a fruit fly species endemic to Madeira island.</title>
        <authorList>
            <person name="Tomihara K."/>
            <person name="Llopart A."/>
            <person name="Yamamoto D."/>
        </authorList>
    </citation>
    <scope>NUCLEOTIDE SEQUENCE [LARGE SCALE GENOMIC DNA]</scope>
    <source>
        <strain evidence="3 4">RF1</strain>
    </source>
</reference>
<evidence type="ECO:0000313" key="4">
    <source>
        <dbReference type="Proteomes" id="UP001500889"/>
    </source>
</evidence>
<dbReference type="PANTHER" id="PTHR33273:SF2">
    <property type="entry name" value="ENDONUCLEASE_EXONUCLEASE_PHOSPHATASE DOMAIN-CONTAINING PROTEIN"/>
    <property type="match status" value="1"/>
</dbReference>
<gene>
    <name evidence="3" type="ORF">DMAD_11043</name>
</gene>
<organism evidence="3 4">
    <name type="scientific">Drosophila madeirensis</name>
    <name type="common">Fruit fly</name>
    <dbReference type="NCBI Taxonomy" id="30013"/>
    <lineage>
        <taxon>Eukaryota</taxon>
        <taxon>Metazoa</taxon>
        <taxon>Ecdysozoa</taxon>
        <taxon>Arthropoda</taxon>
        <taxon>Hexapoda</taxon>
        <taxon>Insecta</taxon>
        <taxon>Pterygota</taxon>
        <taxon>Neoptera</taxon>
        <taxon>Endopterygota</taxon>
        <taxon>Diptera</taxon>
        <taxon>Brachycera</taxon>
        <taxon>Muscomorpha</taxon>
        <taxon>Ephydroidea</taxon>
        <taxon>Drosophilidae</taxon>
        <taxon>Drosophila</taxon>
        <taxon>Sophophora</taxon>
    </lineage>
</organism>
<proteinExistence type="predicted"/>
<dbReference type="AlphaFoldDB" id="A0AAU9FBS4"/>
<protein>
    <recommendedName>
        <fullName evidence="2">Pre-C2HC domain-containing protein</fullName>
    </recommendedName>
</protein>
<evidence type="ECO:0000256" key="1">
    <source>
        <dbReference type="SAM" id="MobiDB-lite"/>
    </source>
</evidence>
<dbReference type="Proteomes" id="UP001500889">
    <property type="component" value="Chromosome O"/>
</dbReference>
<sequence length="182" mass="20774">MFEVVIAPCPDQSHLQVLELTLLGNQMVSVERYAKTTHPAQCHRCQAFGHTRSYCRRPFVCMKCAGAHPTTACAKTREVTPKCANCRGAHISSYKGCVAFKTARERLLAYRVTVKQRRRAYQERRQQQSLMRQRQNPSNLMPLSTTTTSSSSSVPATHPRPQPRHWQQRHPTQRDNTAPPYV</sequence>
<dbReference type="PANTHER" id="PTHR33273">
    <property type="entry name" value="DOMAIN-CONTAINING PROTEIN, PUTATIVE-RELATED"/>
    <property type="match status" value="1"/>
</dbReference>
<dbReference type="InterPro" id="IPR006579">
    <property type="entry name" value="Pre_C2HC_dom"/>
</dbReference>
<evidence type="ECO:0000313" key="3">
    <source>
        <dbReference type="EMBL" id="BFF93144.1"/>
    </source>
</evidence>
<accession>A0AAU9FBS4</accession>
<name>A0AAU9FBS4_DROMD</name>
<evidence type="ECO:0000259" key="2">
    <source>
        <dbReference type="Pfam" id="PF07530"/>
    </source>
</evidence>
<feature type="domain" description="Pre-C2HC" evidence="2">
    <location>
        <begin position="1"/>
        <end position="38"/>
    </location>
</feature>
<feature type="region of interest" description="Disordered" evidence="1">
    <location>
        <begin position="119"/>
        <end position="182"/>
    </location>
</feature>